<reference evidence="1 3" key="1">
    <citation type="submission" date="2015-11" db="EMBL/GenBank/DDBJ databases">
        <title>Genomic analysis of 38 Legionella species identifies large and diverse effector repertoires.</title>
        <authorList>
            <person name="Burstein D."/>
            <person name="Amaro F."/>
            <person name="Zusman T."/>
            <person name="Lifshitz Z."/>
            <person name="Cohen O."/>
            <person name="Gilbert J.A."/>
            <person name="Pupko T."/>
            <person name="Shuman H.A."/>
            <person name="Segal G."/>
        </authorList>
    </citation>
    <scope>NUCLEOTIDE SEQUENCE [LARGE SCALE GENOMIC DNA]</scope>
    <source>
        <strain evidence="1 3">CDC#72-OH-14</strain>
    </source>
</reference>
<keyword evidence="1" id="KW-0378">Hydrolase</keyword>
<reference evidence="2 4" key="2">
    <citation type="submission" date="2018-06" db="EMBL/GenBank/DDBJ databases">
        <authorList>
            <consortium name="Pathogen Informatics"/>
            <person name="Doyle S."/>
        </authorList>
    </citation>
    <scope>NUCLEOTIDE SEQUENCE [LARGE SCALE GENOMIC DNA]</scope>
    <source>
        <strain evidence="2 4">NCTC12438</strain>
    </source>
</reference>
<keyword evidence="3" id="KW-1185">Reference proteome</keyword>
<keyword evidence="1" id="KW-0067">ATP-binding</keyword>
<accession>A0A378KKU1</accession>
<keyword evidence="1" id="KW-0347">Helicase</keyword>
<name>A0A378KKU1_9GAMM</name>
<evidence type="ECO:0000313" key="2">
    <source>
        <dbReference type="EMBL" id="STY00471.1"/>
    </source>
</evidence>
<gene>
    <name evidence="1" type="ORF">Lcin_1483</name>
    <name evidence="2" type="ORF">NCTC12438_03524</name>
</gene>
<dbReference type="Proteomes" id="UP000054854">
    <property type="component" value="Unassembled WGS sequence"/>
</dbReference>
<dbReference type="EMBL" id="LNXX01000016">
    <property type="protein sequence ID" value="KTC88326.1"/>
    <property type="molecule type" value="Genomic_DNA"/>
</dbReference>
<dbReference type="AlphaFoldDB" id="A0A378KKU1"/>
<dbReference type="EMBL" id="UGNX01000002">
    <property type="protein sequence ID" value="STY00471.1"/>
    <property type="molecule type" value="Genomic_DNA"/>
</dbReference>
<evidence type="ECO:0000313" key="4">
    <source>
        <dbReference type="Proteomes" id="UP000255316"/>
    </source>
</evidence>
<evidence type="ECO:0000313" key="3">
    <source>
        <dbReference type="Proteomes" id="UP000054854"/>
    </source>
</evidence>
<organism evidence="2 4">
    <name type="scientific">Legionella cincinnatiensis</name>
    <dbReference type="NCBI Taxonomy" id="28085"/>
    <lineage>
        <taxon>Bacteria</taxon>
        <taxon>Pseudomonadati</taxon>
        <taxon>Pseudomonadota</taxon>
        <taxon>Gammaproteobacteria</taxon>
        <taxon>Legionellales</taxon>
        <taxon>Legionellaceae</taxon>
        <taxon>Legionella</taxon>
    </lineage>
</organism>
<sequence length="195" mass="23314">MITPISPTYLKQKAKKLKKSDNLSMCVALDEVSKFYGFSNYRHYLNVFESNQRQSKNPILDYIEYFKIQANNLIEDYKTQTPYFDDVIEDYLYQYNPQHFDIDEIIMSFDVDEKNFNLTEAQDIIAYYAGYEKWQDMLNISESDLILAKLLFDNKNIIDIEDWHMYIANAEDDNHTTFDPESKIEILNKIFLNIW</sequence>
<dbReference type="OrthoDB" id="7357206at2"/>
<dbReference type="Proteomes" id="UP000255316">
    <property type="component" value="Unassembled WGS sequence"/>
</dbReference>
<proteinExistence type="predicted"/>
<protein>
    <submittedName>
        <fullName evidence="1">Replicative DNA helicase</fullName>
    </submittedName>
</protein>
<dbReference type="RefSeq" id="WP_058464680.1">
    <property type="nucleotide sequence ID" value="NZ_CAAAHQ010000024.1"/>
</dbReference>
<keyword evidence="1" id="KW-0547">Nucleotide-binding</keyword>
<evidence type="ECO:0000313" key="1">
    <source>
        <dbReference type="EMBL" id="KTC88326.1"/>
    </source>
</evidence>
<dbReference type="GO" id="GO:0004386">
    <property type="term" value="F:helicase activity"/>
    <property type="evidence" value="ECO:0007669"/>
    <property type="project" value="UniProtKB-KW"/>
</dbReference>